<dbReference type="RefSeq" id="WP_143382214.1">
    <property type="nucleotide sequence ID" value="NZ_CP041637.1"/>
</dbReference>
<dbReference type="InterPro" id="IPR027417">
    <property type="entry name" value="P-loop_NTPase"/>
</dbReference>
<protein>
    <submittedName>
        <fullName evidence="2">AAA family ATPase</fullName>
    </submittedName>
</protein>
<dbReference type="SUPFAM" id="SSF52540">
    <property type="entry name" value="P-loop containing nucleoside triphosphate hydrolases"/>
    <property type="match status" value="1"/>
</dbReference>
<gene>
    <name evidence="2" type="ORF">FNB79_15450</name>
</gene>
<dbReference type="InterPro" id="IPR041685">
    <property type="entry name" value="AAA_GajA/Old/RecF-like"/>
</dbReference>
<evidence type="ECO:0000259" key="1">
    <source>
        <dbReference type="Pfam" id="PF13175"/>
    </source>
</evidence>
<dbReference type="AlphaFoldDB" id="A0A516GUX6"/>
<dbReference type="PANTHER" id="PTHR43581">
    <property type="entry name" value="ATP/GTP PHOSPHATASE"/>
    <property type="match status" value="1"/>
</dbReference>
<dbReference type="InterPro" id="IPR051396">
    <property type="entry name" value="Bact_Antivir_Def_Nuclease"/>
</dbReference>
<sequence>MIRKIGFKNIRVFKELHEFEIKPLTVLTGANNSGKSTIYKMFKLLNSNFKSDNNKPNLESLKFENEIVSKIGEFESNLNRSTKSDAMTFSFEYDSEYGIPLGIELTYGKKINNIEITSAKFFHDKKLLFSFNYQPIQEYVAQKNIEGDYSRSNELIASLNRNGQKSNFSTIHNYLISIRDSGMLQNKIFILDTKLEKKEALTKEELVFVNELKNKGIIFNRNKVHDIMDKKIENTPPEWQDALIDPSDFFYNIWNENTNQREPFNINQKKFTEVFFDHYSEDLLFNLPITNLVLGDPDILNTSITDLEIQEIKSVLIAENIFTKADFVKAQLEFENYFVIKFLTFLNNNYKNFEDFNFVTARSIFDLKINTEFENVKSLFTKVYKTPLATLMFKELCETIIKKEIGHLSPLEVDIFKGKIKVSEVTTIDPDLKECGIYDGKSLFEIYFESIKTVFENVFTDSYSEISNFMNKINFNLQDRLFTRNFIFSEEKNSNNPFLLFGTKSLDNDLKEETLHFINKWLKNFKIGQELITKPIKVQYDIIGVTIFIKDFQGNEIQLNDNGLGINKIIQTIITLAFTEKDSILLFEEPESNLHPSLQSKLAELFCDAFLKFGCYFLIETHSEYLIRKIQYLIASKKGIVSGNVAVYYLYDPNFIPEGEEQVYKLDIRNDGFMNNDFGEGFFDEASNLSLGLINLN</sequence>
<dbReference type="EMBL" id="CP041637">
    <property type="protein sequence ID" value="QDO95306.1"/>
    <property type="molecule type" value="Genomic_DNA"/>
</dbReference>
<dbReference type="KEGG" id="fop:FNB79_15450"/>
<dbReference type="Proteomes" id="UP000319209">
    <property type="component" value="Chromosome"/>
</dbReference>
<keyword evidence="3" id="KW-1185">Reference proteome</keyword>
<proteinExistence type="predicted"/>
<evidence type="ECO:0000313" key="3">
    <source>
        <dbReference type="Proteomes" id="UP000319209"/>
    </source>
</evidence>
<dbReference type="OrthoDB" id="9792800at2"/>
<dbReference type="PANTHER" id="PTHR43581:SF4">
    <property type="entry name" value="ATP_GTP PHOSPHATASE"/>
    <property type="match status" value="1"/>
</dbReference>
<dbReference type="Pfam" id="PF13175">
    <property type="entry name" value="AAA_15"/>
    <property type="match status" value="1"/>
</dbReference>
<reference evidence="2 3" key="1">
    <citation type="submission" date="2019-07" db="EMBL/GenBank/DDBJ databases">
        <title>Genome sequencing for Formosa sp. PS13.</title>
        <authorList>
            <person name="Park S.-J."/>
        </authorList>
    </citation>
    <scope>NUCLEOTIDE SEQUENCE [LARGE SCALE GENOMIC DNA]</scope>
    <source>
        <strain evidence="2 3">PS13</strain>
    </source>
</reference>
<accession>A0A516GUX6</accession>
<organism evidence="2 3">
    <name type="scientific">Formosa sediminum</name>
    <dbReference type="NCBI Taxonomy" id="2594004"/>
    <lineage>
        <taxon>Bacteria</taxon>
        <taxon>Pseudomonadati</taxon>
        <taxon>Bacteroidota</taxon>
        <taxon>Flavobacteriia</taxon>
        <taxon>Flavobacteriales</taxon>
        <taxon>Flavobacteriaceae</taxon>
        <taxon>Formosa</taxon>
    </lineage>
</organism>
<dbReference type="Gene3D" id="3.40.50.300">
    <property type="entry name" value="P-loop containing nucleotide triphosphate hydrolases"/>
    <property type="match status" value="2"/>
</dbReference>
<evidence type="ECO:0000313" key="2">
    <source>
        <dbReference type="EMBL" id="QDO95306.1"/>
    </source>
</evidence>
<name>A0A516GUX6_9FLAO</name>
<feature type="domain" description="Endonuclease GajA/Old nuclease/RecF-like AAA" evidence="1">
    <location>
        <begin position="1"/>
        <end position="627"/>
    </location>
</feature>